<comment type="caution">
    <text evidence="4">The sequence shown here is derived from an EMBL/GenBank/DDBJ whole genome shotgun (WGS) entry which is preliminary data.</text>
</comment>
<dbReference type="PANTHER" id="PTHR34427:SF5">
    <property type="entry name" value="DUF4283 DOMAIN-CONTAINING PROTEIN"/>
    <property type="match status" value="1"/>
</dbReference>
<feature type="compositionally biased region" description="Gly residues" evidence="2">
    <location>
        <begin position="161"/>
        <end position="170"/>
    </location>
</feature>
<keyword evidence="1" id="KW-0694">RNA-binding</keyword>
<keyword evidence="5" id="KW-1185">Reference proteome</keyword>
<evidence type="ECO:0000259" key="3">
    <source>
        <dbReference type="PROSITE" id="PS50102"/>
    </source>
</evidence>
<feature type="domain" description="RRM" evidence="3">
    <location>
        <begin position="31"/>
        <end position="108"/>
    </location>
</feature>
<reference evidence="4 5" key="1">
    <citation type="submission" date="2024-01" db="EMBL/GenBank/DDBJ databases">
        <title>The genomes of 5 underutilized Papilionoideae crops provide insights into root nodulation and disease resistanc.</title>
        <authorList>
            <person name="Yuan L."/>
        </authorList>
    </citation>
    <scope>NUCLEOTIDE SEQUENCE [LARGE SCALE GENOMIC DNA]</scope>
    <source>
        <strain evidence="4">ZHUSHIDOU_FW_LH</strain>
        <tissue evidence="4">Leaf</tissue>
    </source>
</reference>
<dbReference type="Gene3D" id="3.30.70.330">
    <property type="match status" value="1"/>
</dbReference>
<dbReference type="Proteomes" id="UP001372338">
    <property type="component" value="Unassembled WGS sequence"/>
</dbReference>
<protein>
    <recommendedName>
        <fullName evidence="3">RRM domain-containing protein</fullName>
    </recommendedName>
</protein>
<evidence type="ECO:0000256" key="1">
    <source>
        <dbReference type="PROSITE-ProRule" id="PRU00176"/>
    </source>
</evidence>
<dbReference type="InterPro" id="IPR012677">
    <property type="entry name" value="Nucleotide-bd_a/b_plait_sf"/>
</dbReference>
<proteinExistence type="predicted"/>
<feature type="region of interest" description="Disordered" evidence="2">
    <location>
        <begin position="138"/>
        <end position="173"/>
    </location>
</feature>
<gene>
    <name evidence="4" type="ORF">RIF29_09586</name>
</gene>
<accession>A0AAN9FYA1</accession>
<evidence type="ECO:0000313" key="4">
    <source>
        <dbReference type="EMBL" id="KAK7281518.1"/>
    </source>
</evidence>
<dbReference type="PROSITE" id="PS50102">
    <property type="entry name" value="RRM"/>
    <property type="match status" value="1"/>
</dbReference>
<evidence type="ECO:0000256" key="2">
    <source>
        <dbReference type="SAM" id="MobiDB-lite"/>
    </source>
</evidence>
<dbReference type="InterPro" id="IPR035979">
    <property type="entry name" value="RBD_domain_sf"/>
</dbReference>
<sequence>MTANDHEGGRLAVAAGWTVVDRRRKAHKGVITFYFTHIPISVPLDELRERFLNWGEVVDLVVPARRNAYGWKFGFVRYRNVVDVQALEKKLDSMWISNKKLWVNLQRFNRNDPKPRAHVAAKGNPSLRSMEVATMQVGGKSSSGPVMNRPATAKHGAGWRFTGGGHGDGGQPSVHEKTMVQAGASHGGGSSHHHTASQHHVASVVEKTVPLGLSRPRLASVIEYPDAAVAVTHNLIPSVRGDLAFTIPEDEVREWRKSFVAMLKKQDEPGLITSKFNGVGCNSLSFYSMGGNKILIKVADDENFEVLRSDLRTLFDTWFVDIVPWEPSMKCSERVTWLRCYGVSVHAWKQEVFSRLVEGVGVYVSCDESTLLRSRFDFARVMVRVDLNVGKIHSSFPISINDVLFQITIMEDIVETEC</sequence>
<dbReference type="SUPFAM" id="SSF54928">
    <property type="entry name" value="RNA-binding domain, RBD"/>
    <property type="match status" value="1"/>
</dbReference>
<dbReference type="SMART" id="SM00360">
    <property type="entry name" value="RRM"/>
    <property type="match status" value="1"/>
</dbReference>
<name>A0AAN9FYA1_CROPI</name>
<evidence type="ECO:0000313" key="5">
    <source>
        <dbReference type="Proteomes" id="UP001372338"/>
    </source>
</evidence>
<dbReference type="InterPro" id="IPR000504">
    <property type="entry name" value="RRM_dom"/>
</dbReference>
<dbReference type="PANTHER" id="PTHR34427">
    <property type="entry name" value="DUF4283 DOMAIN PROTEIN"/>
    <property type="match status" value="1"/>
</dbReference>
<dbReference type="EMBL" id="JAYWIO010000002">
    <property type="protein sequence ID" value="KAK7281518.1"/>
    <property type="molecule type" value="Genomic_DNA"/>
</dbReference>
<dbReference type="GO" id="GO:0003723">
    <property type="term" value="F:RNA binding"/>
    <property type="evidence" value="ECO:0007669"/>
    <property type="project" value="UniProtKB-UniRule"/>
</dbReference>
<dbReference type="Pfam" id="PF00076">
    <property type="entry name" value="RRM_1"/>
    <property type="match status" value="1"/>
</dbReference>
<dbReference type="AlphaFoldDB" id="A0AAN9FYA1"/>
<organism evidence="4 5">
    <name type="scientific">Crotalaria pallida</name>
    <name type="common">Smooth rattlebox</name>
    <name type="synonym">Crotalaria striata</name>
    <dbReference type="NCBI Taxonomy" id="3830"/>
    <lineage>
        <taxon>Eukaryota</taxon>
        <taxon>Viridiplantae</taxon>
        <taxon>Streptophyta</taxon>
        <taxon>Embryophyta</taxon>
        <taxon>Tracheophyta</taxon>
        <taxon>Spermatophyta</taxon>
        <taxon>Magnoliopsida</taxon>
        <taxon>eudicotyledons</taxon>
        <taxon>Gunneridae</taxon>
        <taxon>Pentapetalae</taxon>
        <taxon>rosids</taxon>
        <taxon>fabids</taxon>
        <taxon>Fabales</taxon>
        <taxon>Fabaceae</taxon>
        <taxon>Papilionoideae</taxon>
        <taxon>50 kb inversion clade</taxon>
        <taxon>genistoids sensu lato</taxon>
        <taxon>core genistoids</taxon>
        <taxon>Crotalarieae</taxon>
        <taxon>Crotalaria</taxon>
    </lineage>
</organism>
<dbReference type="CDD" id="cd00590">
    <property type="entry name" value="RRM_SF"/>
    <property type="match status" value="1"/>
</dbReference>